<dbReference type="AlphaFoldDB" id="X1M957"/>
<accession>X1M957</accession>
<evidence type="ECO:0000313" key="1">
    <source>
        <dbReference type="EMBL" id="GAI02884.1"/>
    </source>
</evidence>
<sequence>MSDLGIKYAVERVSCVSFPPGIVATFLQEDKPEVLDGPREWVFDPIGWVRVVVAMDCNYGAFDAPHDFKQVPAAPKPAGFIPDSPVYINIELDFVAFVRQQVK</sequence>
<proteinExistence type="predicted"/>
<name>X1M957_9ZZZZ</name>
<comment type="caution">
    <text evidence="1">The sequence shown here is derived from an EMBL/GenBank/DDBJ whole genome shotgun (WGS) entry which is preliminary data.</text>
</comment>
<dbReference type="EMBL" id="BARV01008311">
    <property type="protein sequence ID" value="GAI02884.1"/>
    <property type="molecule type" value="Genomic_DNA"/>
</dbReference>
<organism evidence="1">
    <name type="scientific">marine sediment metagenome</name>
    <dbReference type="NCBI Taxonomy" id="412755"/>
    <lineage>
        <taxon>unclassified sequences</taxon>
        <taxon>metagenomes</taxon>
        <taxon>ecological metagenomes</taxon>
    </lineage>
</organism>
<gene>
    <name evidence="1" type="ORF">S06H3_16746</name>
</gene>
<reference evidence="1" key="1">
    <citation type="journal article" date="2014" name="Front. Microbiol.">
        <title>High frequency of phylogenetically diverse reductive dehalogenase-homologous genes in deep subseafloor sedimentary metagenomes.</title>
        <authorList>
            <person name="Kawai M."/>
            <person name="Futagami T."/>
            <person name="Toyoda A."/>
            <person name="Takaki Y."/>
            <person name="Nishi S."/>
            <person name="Hori S."/>
            <person name="Arai W."/>
            <person name="Tsubouchi T."/>
            <person name="Morono Y."/>
            <person name="Uchiyama I."/>
            <person name="Ito T."/>
            <person name="Fujiyama A."/>
            <person name="Inagaki F."/>
            <person name="Takami H."/>
        </authorList>
    </citation>
    <scope>NUCLEOTIDE SEQUENCE</scope>
    <source>
        <strain evidence="1">Expedition CK06-06</strain>
    </source>
</reference>
<protein>
    <submittedName>
        <fullName evidence="1">Uncharacterized protein</fullName>
    </submittedName>
</protein>